<dbReference type="Proteomes" id="UP000003053">
    <property type="component" value="Unassembled WGS sequence"/>
</dbReference>
<keyword evidence="2" id="KW-1185">Reference proteome</keyword>
<sequence>MAKILKKLAVFYHFKQPKKDSKDQRLTLFKEK</sequence>
<dbReference type="HOGENOM" id="CLU_3390750_0_0_10"/>
<proteinExistence type="predicted"/>
<protein>
    <submittedName>
        <fullName evidence="1">Uncharacterized protein</fullName>
    </submittedName>
</protein>
<reference evidence="1 2" key="1">
    <citation type="submission" date="2006-02" db="EMBL/GenBank/DDBJ databases">
        <authorList>
            <person name="Murray A."/>
            <person name="Staley J."/>
            <person name="Ferriera S."/>
            <person name="Johnson J."/>
            <person name="Kravitz S."/>
            <person name="Halpern A."/>
            <person name="Remington K."/>
            <person name="Beeson K."/>
            <person name="Tran B."/>
            <person name="Rogers Y.-H."/>
            <person name="Friedman R."/>
            <person name="Venter J.C."/>
        </authorList>
    </citation>
    <scope>NUCLEOTIDE SEQUENCE [LARGE SCALE GENOMIC DNA]</scope>
    <source>
        <strain evidence="1 2">23-P</strain>
    </source>
</reference>
<evidence type="ECO:0000313" key="2">
    <source>
        <dbReference type="Proteomes" id="UP000003053"/>
    </source>
</evidence>
<name>A4C1E2_9FLAO</name>
<accession>A4C1E2</accession>
<organism evidence="1 2">
    <name type="scientific">Polaribacter irgensii 23-P</name>
    <dbReference type="NCBI Taxonomy" id="313594"/>
    <lineage>
        <taxon>Bacteria</taxon>
        <taxon>Pseudomonadati</taxon>
        <taxon>Bacteroidota</taxon>
        <taxon>Flavobacteriia</taxon>
        <taxon>Flavobacteriales</taxon>
        <taxon>Flavobacteriaceae</taxon>
    </lineage>
</organism>
<evidence type="ECO:0000313" key="1">
    <source>
        <dbReference type="EMBL" id="EAR11945.1"/>
    </source>
</evidence>
<comment type="caution">
    <text evidence="1">The sequence shown here is derived from an EMBL/GenBank/DDBJ whole genome shotgun (WGS) entry which is preliminary data.</text>
</comment>
<dbReference type="EMBL" id="AAOG01000003">
    <property type="protein sequence ID" value="EAR11945.1"/>
    <property type="molecule type" value="Genomic_DNA"/>
</dbReference>
<dbReference type="STRING" id="313594.PI23P_11447"/>
<dbReference type="AlphaFoldDB" id="A4C1E2"/>
<gene>
    <name evidence="1" type="ORF">PI23P_11447</name>
</gene>